<keyword evidence="2" id="KW-0472">Membrane</keyword>
<keyword evidence="2" id="KW-1133">Transmembrane helix</keyword>
<organism evidence="4 5">
    <name type="scientific">Drosophila virilis</name>
    <name type="common">Fruit fly</name>
    <dbReference type="NCBI Taxonomy" id="7244"/>
    <lineage>
        <taxon>Eukaryota</taxon>
        <taxon>Metazoa</taxon>
        <taxon>Ecdysozoa</taxon>
        <taxon>Arthropoda</taxon>
        <taxon>Hexapoda</taxon>
        <taxon>Insecta</taxon>
        <taxon>Pterygota</taxon>
        <taxon>Neoptera</taxon>
        <taxon>Endopterygota</taxon>
        <taxon>Diptera</taxon>
        <taxon>Brachycera</taxon>
        <taxon>Muscomorpha</taxon>
        <taxon>Ephydroidea</taxon>
        <taxon>Drosophilidae</taxon>
        <taxon>Drosophila</taxon>
    </lineage>
</organism>
<dbReference type="eggNOG" id="KOG3700">
    <property type="taxonomic scope" value="Eukaryota"/>
</dbReference>
<evidence type="ECO:0000259" key="3">
    <source>
        <dbReference type="SMART" id="SM00703"/>
    </source>
</evidence>
<dbReference type="EMBL" id="CH940655">
    <property type="protein sequence ID" value="EDW66331.2"/>
    <property type="molecule type" value="Genomic_DNA"/>
</dbReference>
<gene>
    <name evidence="4" type="primary">Dvir\GJ15968</name>
    <name evidence="4" type="ORF">Dvir_GJ15968</name>
</gene>
<sequence>MVKTLATLLNLFSGLVLIGALVPDMELRQEYRIEPQQYQQLMRLQSLGMDFMQYFQNITLQDLDIPSTRLPSKEDLQCLADMSLWMKGLTTGRYWSLKMIDAWGSIPSGILYLNLVDVGNYGECIKISQDAIRGKYCLVELPFLGLLGVDSSIIRSSKLKIGICFPATCTATHMDTFLNKIVQQALGVTSTAELVNANSCRTNEAQPLDGLTILAIVLLSVFAALALLATLYDYFLCPDQTRLPSLIRVFSIRATSRALFRISQPRSNPNVIDCLHGLRCMSLIWVVFGHEYMFGMVAPNVNRGSVLYWLERPFAQLIVHAVFSVDTFFFLSGLLVVMIALRSMERTKGRLNVPLMYLHRYLRLTPLLAMAILVYMTMIPVLVDGPLDKDGFDDYSKCSRTWFLTLLYVQNYATDDICLGHSWYLSVDMQMYLLSPILLFALYKWGKKAAIGAVILIVLLTIWLFTVMMVKNMSMFVKPHYLLLWLVCRNVGNGPNGRILYFGTHMHGTPWLIGAVFGYFLHANRGKSFKLNRIAVWSGWVSALVIFFLCEFVLLPYVEWTGPDLSQLSDALYYSLTRIGWPIGLCWVVFACMQGYGGMADSFLSSPLWQPLSKLSYSAYVWHIMIQEINGRRVQTNTYFSNYEMMLKFWADFGFTLLTAYFMYIIIEAPLSGLESLMLPSPKPVISVESKRAATAAPAPQLAEKSPIPQPASDLEAGPAGASSAPPVST</sequence>
<evidence type="ECO:0000313" key="4">
    <source>
        <dbReference type="EMBL" id="EDW66331.2"/>
    </source>
</evidence>
<keyword evidence="2" id="KW-0812">Transmembrane</keyword>
<evidence type="ECO:0000256" key="2">
    <source>
        <dbReference type="SAM" id="Phobius"/>
    </source>
</evidence>
<feature type="transmembrane region" description="Helical" evidence="2">
    <location>
        <begin position="534"/>
        <end position="558"/>
    </location>
</feature>
<dbReference type="InterPro" id="IPR006621">
    <property type="entry name" value="Nose-resist-to-fluoxetine_N"/>
</dbReference>
<feature type="transmembrane region" description="Helical" evidence="2">
    <location>
        <begin position="317"/>
        <end position="341"/>
    </location>
</feature>
<name>B4MAS2_DROVI</name>
<feature type="transmembrane region" description="Helical" evidence="2">
    <location>
        <begin position="211"/>
        <end position="232"/>
    </location>
</feature>
<feature type="compositionally biased region" description="Low complexity" evidence="1">
    <location>
        <begin position="717"/>
        <end position="730"/>
    </location>
</feature>
<feature type="transmembrane region" description="Helical" evidence="2">
    <location>
        <begin position="649"/>
        <end position="667"/>
    </location>
</feature>
<evidence type="ECO:0000313" key="5">
    <source>
        <dbReference type="Proteomes" id="UP000008792"/>
    </source>
</evidence>
<feature type="region of interest" description="Disordered" evidence="1">
    <location>
        <begin position="697"/>
        <end position="730"/>
    </location>
</feature>
<dbReference type="OrthoDB" id="118951at2759"/>
<dbReference type="GO" id="GO:0016747">
    <property type="term" value="F:acyltransferase activity, transferring groups other than amino-acyl groups"/>
    <property type="evidence" value="ECO:0007669"/>
    <property type="project" value="InterPro"/>
</dbReference>
<dbReference type="InterPro" id="IPR052728">
    <property type="entry name" value="O2_lipid_transport_reg"/>
</dbReference>
<dbReference type="InParanoid" id="B4MAS2"/>
<dbReference type="Pfam" id="PF01757">
    <property type="entry name" value="Acyl_transf_3"/>
    <property type="match status" value="1"/>
</dbReference>
<dbReference type="Proteomes" id="UP000008792">
    <property type="component" value="Unassembled WGS sequence"/>
</dbReference>
<feature type="transmembrane region" description="Helical" evidence="2">
    <location>
        <begin position="361"/>
        <end position="383"/>
    </location>
</feature>
<dbReference type="HOGENOM" id="CLU_007874_2_1_1"/>
<feature type="domain" description="Nose resistant-to-fluoxetine protein N-terminal" evidence="3">
    <location>
        <begin position="75"/>
        <end position="202"/>
    </location>
</feature>
<dbReference type="InterPro" id="IPR002656">
    <property type="entry name" value="Acyl_transf_3_dom"/>
</dbReference>
<reference evidence="4 5" key="1">
    <citation type="journal article" date="2007" name="Nature">
        <title>Evolution of genes and genomes on the Drosophila phylogeny.</title>
        <authorList>
            <consortium name="Drosophila 12 Genomes Consortium"/>
            <person name="Clark A.G."/>
            <person name="Eisen M.B."/>
            <person name="Smith D.R."/>
            <person name="Bergman C.M."/>
            <person name="Oliver B."/>
            <person name="Markow T.A."/>
            <person name="Kaufman T.C."/>
            <person name="Kellis M."/>
            <person name="Gelbart W."/>
            <person name="Iyer V.N."/>
            <person name="Pollard D.A."/>
            <person name="Sackton T.B."/>
            <person name="Larracuente A.M."/>
            <person name="Singh N.D."/>
            <person name="Abad J.P."/>
            <person name="Abt D.N."/>
            <person name="Adryan B."/>
            <person name="Aguade M."/>
            <person name="Akashi H."/>
            <person name="Anderson W.W."/>
            <person name="Aquadro C.F."/>
            <person name="Ardell D.H."/>
            <person name="Arguello R."/>
            <person name="Artieri C.G."/>
            <person name="Barbash D.A."/>
            <person name="Barker D."/>
            <person name="Barsanti P."/>
            <person name="Batterham P."/>
            <person name="Batzoglou S."/>
            <person name="Begun D."/>
            <person name="Bhutkar A."/>
            <person name="Blanco E."/>
            <person name="Bosak S.A."/>
            <person name="Bradley R.K."/>
            <person name="Brand A.D."/>
            <person name="Brent M.R."/>
            <person name="Brooks A.N."/>
            <person name="Brown R.H."/>
            <person name="Butlin R.K."/>
            <person name="Caggese C."/>
            <person name="Calvi B.R."/>
            <person name="Bernardo de Carvalho A."/>
            <person name="Caspi A."/>
            <person name="Castrezana S."/>
            <person name="Celniker S.E."/>
            <person name="Chang J.L."/>
            <person name="Chapple C."/>
            <person name="Chatterji S."/>
            <person name="Chinwalla A."/>
            <person name="Civetta A."/>
            <person name="Clifton S.W."/>
            <person name="Comeron J.M."/>
            <person name="Costello J.C."/>
            <person name="Coyne J.A."/>
            <person name="Daub J."/>
            <person name="David R.G."/>
            <person name="Delcher A.L."/>
            <person name="Delehaunty K."/>
            <person name="Do C.B."/>
            <person name="Ebling H."/>
            <person name="Edwards K."/>
            <person name="Eickbush T."/>
            <person name="Evans J.D."/>
            <person name="Filipski A."/>
            <person name="Findeiss S."/>
            <person name="Freyhult E."/>
            <person name="Fulton L."/>
            <person name="Fulton R."/>
            <person name="Garcia A.C."/>
            <person name="Gardiner A."/>
            <person name="Garfield D.A."/>
            <person name="Garvin B.E."/>
            <person name="Gibson G."/>
            <person name="Gilbert D."/>
            <person name="Gnerre S."/>
            <person name="Godfrey J."/>
            <person name="Good R."/>
            <person name="Gotea V."/>
            <person name="Gravely B."/>
            <person name="Greenberg A.J."/>
            <person name="Griffiths-Jones S."/>
            <person name="Gross S."/>
            <person name="Guigo R."/>
            <person name="Gustafson E.A."/>
            <person name="Haerty W."/>
            <person name="Hahn M.W."/>
            <person name="Halligan D.L."/>
            <person name="Halpern A.L."/>
            <person name="Halter G.M."/>
            <person name="Han M.V."/>
            <person name="Heger A."/>
            <person name="Hillier L."/>
            <person name="Hinrichs A.S."/>
            <person name="Holmes I."/>
            <person name="Hoskins R.A."/>
            <person name="Hubisz M.J."/>
            <person name="Hultmark D."/>
            <person name="Huntley M.A."/>
            <person name="Jaffe D.B."/>
            <person name="Jagadeeshan S."/>
            <person name="Jeck W.R."/>
            <person name="Johnson J."/>
            <person name="Jones C.D."/>
            <person name="Jordan W.C."/>
            <person name="Karpen G.H."/>
            <person name="Kataoka E."/>
            <person name="Keightley P.D."/>
            <person name="Kheradpour P."/>
            <person name="Kirkness E.F."/>
            <person name="Koerich L.B."/>
            <person name="Kristiansen K."/>
            <person name="Kudrna D."/>
            <person name="Kulathinal R.J."/>
            <person name="Kumar S."/>
            <person name="Kwok R."/>
            <person name="Lander E."/>
            <person name="Langley C.H."/>
            <person name="Lapoint R."/>
            <person name="Lazzaro B.P."/>
            <person name="Lee S.J."/>
            <person name="Levesque L."/>
            <person name="Li R."/>
            <person name="Lin C.F."/>
            <person name="Lin M.F."/>
            <person name="Lindblad-Toh K."/>
            <person name="Llopart A."/>
            <person name="Long M."/>
            <person name="Low L."/>
            <person name="Lozovsky E."/>
            <person name="Lu J."/>
            <person name="Luo M."/>
            <person name="Machado C.A."/>
            <person name="Makalowski W."/>
            <person name="Marzo M."/>
            <person name="Matsuda M."/>
            <person name="Matzkin L."/>
            <person name="McAllister B."/>
            <person name="McBride C.S."/>
            <person name="McKernan B."/>
            <person name="McKernan K."/>
            <person name="Mendez-Lago M."/>
            <person name="Minx P."/>
            <person name="Mollenhauer M.U."/>
            <person name="Montooth K."/>
            <person name="Mount S.M."/>
            <person name="Mu X."/>
            <person name="Myers E."/>
            <person name="Negre B."/>
            <person name="Newfeld S."/>
            <person name="Nielsen R."/>
            <person name="Noor M.A."/>
            <person name="O'Grady P."/>
            <person name="Pachter L."/>
            <person name="Papaceit M."/>
            <person name="Parisi M.J."/>
            <person name="Parisi M."/>
            <person name="Parts L."/>
            <person name="Pedersen J.S."/>
            <person name="Pesole G."/>
            <person name="Phillippy A.M."/>
            <person name="Ponting C.P."/>
            <person name="Pop M."/>
            <person name="Porcelli D."/>
            <person name="Powell J.R."/>
            <person name="Prohaska S."/>
            <person name="Pruitt K."/>
            <person name="Puig M."/>
            <person name="Quesneville H."/>
            <person name="Ram K.R."/>
            <person name="Rand D."/>
            <person name="Rasmussen M.D."/>
            <person name="Reed L.K."/>
            <person name="Reenan R."/>
            <person name="Reily A."/>
            <person name="Remington K.A."/>
            <person name="Rieger T.T."/>
            <person name="Ritchie M.G."/>
            <person name="Robin C."/>
            <person name="Rogers Y.H."/>
            <person name="Rohde C."/>
            <person name="Rozas J."/>
            <person name="Rubenfield M.J."/>
            <person name="Ruiz A."/>
            <person name="Russo S."/>
            <person name="Salzberg S.L."/>
            <person name="Sanchez-Gracia A."/>
            <person name="Saranga D.J."/>
            <person name="Sato H."/>
            <person name="Schaeffer S.W."/>
            <person name="Schatz M.C."/>
            <person name="Schlenke T."/>
            <person name="Schwartz R."/>
            <person name="Segarra C."/>
            <person name="Singh R.S."/>
            <person name="Sirot L."/>
            <person name="Sirota M."/>
            <person name="Sisneros N.B."/>
            <person name="Smith C.D."/>
            <person name="Smith T.F."/>
            <person name="Spieth J."/>
            <person name="Stage D.E."/>
            <person name="Stark A."/>
            <person name="Stephan W."/>
            <person name="Strausberg R.L."/>
            <person name="Strempel S."/>
            <person name="Sturgill D."/>
            <person name="Sutton G."/>
            <person name="Sutton G.G."/>
            <person name="Tao W."/>
            <person name="Teichmann S."/>
            <person name="Tobari Y.N."/>
            <person name="Tomimura Y."/>
            <person name="Tsolas J.M."/>
            <person name="Valente V.L."/>
            <person name="Venter E."/>
            <person name="Venter J.C."/>
            <person name="Vicario S."/>
            <person name="Vieira F.G."/>
            <person name="Vilella A.J."/>
            <person name="Villasante A."/>
            <person name="Walenz B."/>
            <person name="Wang J."/>
            <person name="Wasserman M."/>
            <person name="Watts T."/>
            <person name="Wilson D."/>
            <person name="Wilson R.K."/>
            <person name="Wing R.A."/>
            <person name="Wolfner M.F."/>
            <person name="Wong A."/>
            <person name="Wong G.K."/>
            <person name="Wu C.I."/>
            <person name="Wu G."/>
            <person name="Yamamoto D."/>
            <person name="Yang H.P."/>
            <person name="Yang S.P."/>
            <person name="Yorke J.A."/>
            <person name="Yoshida K."/>
            <person name="Zdobnov E."/>
            <person name="Zhang P."/>
            <person name="Zhang Y."/>
            <person name="Zimin A.V."/>
            <person name="Baldwin J."/>
            <person name="Abdouelleil A."/>
            <person name="Abdulkadir J."/>
            <person name="Abebe A."/>
            <person name="Abera B."/>
            <person name="Abreu J."/>
            <person name="Acer S.C."/>
            <person name="Aftuck L."/>
            <person name="Alexander A."/>
            <person name="An P."/>
            <person name="Anderson E."/>
            <person name="Anderson S."/>
            <person name="Arachi H."/>
            <person name="Azer M."/>
            <person name="Bachantsang P."/>
            <person name="Barry A."/>
            <person name="Bayul T."/>
            <person name="Berlin A."/>
            <person name="Bessette D."/>
            <person name="Bloom T."/>
            <person name="Blye J."/>
            <person name="Boguslavskiy L."/>
            <person name="Bonnet C."/>
            <person name="Boukhgalter B."/>
            <person name="Bourzgui I."/>
            <person name="Brown A."/>
            <person name="Cahill P."/>
            <person name="Channer S."/>
            <person name="Cheshatsang Y."/>
            <person name="Chuda L."/>
            <person name="Citroen M."/>
            <person name="Collymore A."/>
            <person name="Cooke P."/>
            <person name="Costello M."/>
            <person name="D'Aco K."/>
            <person name="Daza R."/>
            <person name="De Haan G."/>
            <person name="DeGray S."/>
            <person name="DeMaso C."/>
            <person name="Dhargay N."/>
            <person name="Dooley K."/>
            <person name="Dooley E."/>
            <person name="Doricent M."/>
            <person name="Dorje P."/>
            <person name="Dorjee K."/>
            <person name="Dupes A."/>
            <person name="Elong R."/>
            <person name="Falk J."/>
            <person name="Farina A."/>
            <person name="Faro S."/>
            <person name="Ferguson D."/>
            <person name="Fisher S."/>
            <person name="Foley C.D."/>
            <person name="Franke A."/>
            <person name="Friedrich D."/>
            <person name="Gadbois L."/>
            <person name="Gearin G."/>
            <person name="Gearin C.R."/>
            <person name="Giannoukos G."/>
            <person name="Goode T."/>
            <person name="Graham J."/>
            <person name="Grandbois E."/>
            <person name="Grewal S."/>
            <person name="Gyaltsen K."/>
            <person name="Hafez N."/>
            <person name="Hagos B."/>
            <person name="Hall J."/>
            <person name="Henson C."/>
            <person name="Hollinger A."/>
            <person name="Honan T."/>
            <person name="Huard M.D."/>
            <person name="Hughes L."/>
            <person name="Hurhula B."/>
            <person name="Husby M.E."/>
            <person name="Kamat A."/>
            <person name="Kanga B."/>
            <person name="Kashin S."/>
            <person name="Khazanovich D."/>
            <person name="Kisner P."/>
            <person name="Lance K."/>
            <person name="Lara M."/>
            <person name="Lee W."/>
            <person name="Lennon N."/>
            <person name="Letendre F."/>
            <person name="LeVine R."/>
            <person name="Lipovsky A."/>
            <person name="Liu X."/>
            <person name="Liu J."/>
            <person name="Liu S."/>
            <person name="Lokyitsang T."/>
            <person name="Lokyitsang Y."/>
            <person name="Lubonja R."/>
            <person name="Lui A."/>
            <person name="MacDonald P."/>
            <person name="Magnisalis V."/>
            <person name="Maru K."/>
            <person name="Matthews C."/>
            <person name="McCusker W."/>
            <person name="McDonough S."/>
            <person name="Mehta T."/>
            <person name="Meldrim J."/>
            <person name="Meneus L."/>
            <person name="Mihai O."/>
            <person name="Mihalev A."/>
            <person name="Mihova T."/>
            <person name="Mittelman R."/>
            <person name="Mlenga V."/>
            <person name="Montmayeur A."/>
            <person name="Mulrain L."/>
            <person name="Navidi A."/>
            <person name="Naylor J."/>
            <person name="Negash T."/>
            <person name="Nguyen T."/>
            <person name="Nguyen N."/>
            <person name="Nicol R."/>
            <person name="Norbu C."/>
            <person name="Norbu N."/>
            <person name="Novod N."/>
            <person name="O'Neill B."/>
            <person name="Osman S."/>
            <person name="Markiewicz E."/>
            <person name="Oyono O.L."/>
            <person name="Patti C."/>
            <person name="Phunkhang P."/>
            <person name="Pierre F."/>
            <person name="Priest M."/>
            <person name="Raghuraman S."/>
            <person name="Rege F."/>
            <person name="Reyes R."/>
            <person name="Rise C."/>
            <person name="Rogov P."/>
            <person name="Ross K."/>
            <person name="Ryan E."/>
            <person name="Settipalli S."/>
            <person name="Shea T."/>
            <person name="Sherpa N."/>
            <person name="Shi L."/>
            <person name="Shih D."/>
            <person name="Sparrow T."/>
            <person name="Spaulding J."/>
            <person name="Stalker J."/>
            <person name="Stange-Thomann N."/>
            <person name="Stavropoulos S."/>
            <person name="Stone C."/>
            <person name="Strader C."/>
            <person name="Tesfaye S."/>
            <person name="Thomson T."/>
            <person name="Thoulutsang Y."/>
            <person name="Thoulutsang D."/>
            <person name="Topham K."/>
            <person name="Topping I."/>
            <person name="Tsamla T."/>
            <person name="Vassiliev H."/>
            <person name="Vo A."/>
            <person name="Wangchuk T."/>
            <person name="Wangdi T."/>
            <person name="Weiand M."/>
            <person name="Wilkinson J."/>
            <person name="Wilson A."/>
            <person name="Yadav S."/>
            <person name="Young G."/>
            <person name="Yu Q."/>
            <person name="Zembek L."/>
            <person name="Zhong D."/>
            <person name="Zimmer A."/>
            <person name="Zwirko Z."/>
            <person name="Jaffe D.B."/>
            <person name="Alvarez P."/>
            <person name="Brockman W."/>
            <person name="Butler J."/>
            <person name="Chin C."/>
            <person name="Gnerre S."/>
            <person name="Grabherr M."/>
            <person name="Kleber M."/>
            <person name="Mauceli E."/>
            <person name="MacCallum I."/>
        </authorList>
    </citation>
    <scope>NUCLEOTIDE SEQUENCE [LARGE SCALE GENOMIC DNA]</scope>
    <source>
        <strain evidence="5">Tucson 15010-1051.87</strain>
    </source>
</reference>
<dbReference type="PANTHER" id="PTHR11161:SF0">
    <property type="entry name" value="O-ACYLTRANSFERASE LIKE PROTEIN"/>
    <property type="match status" value="1"/>
</dbReference>
<feature type="transmembrane region" description="Helical" evidence="2">
    <location>
        <begin position="450"/>
        <end position="470"/>
    </location>
</feature>
<feature type="transmembrane region" description="Helical" evidence="2">
    <location>
        <begin position="578"/>
        <end position="596"/>
    </location>
</feature>
<dbReference type="AlphaFoldDB" id="B4MAS2"/>
<evidence type="ECO:0000256" key="1">
    <source>
        <dbReference type="SAM" id="MobiDB-lite"/>
    </source>
</evidence>
<feature type="transmembrane region" description="Helical" evidence="2">
    <location>
        <begin position="499"/>
        <end position="522"/>
    </location>
</feature>
<keyword evidence="5" id="KW-1185">Reference proteome</keyword>
<accession>B4MAS2</accession>
<feature type="transmembrane region" description="Helical" evidence="2">
    <location>
        <begin position="6"/>
        <end position="23"/>
    </location>
</feature>
<proteinExistence type="predicted"/>
<protein>
    <recommendedName>
        <fullName evidence="3">Nose resistant-to-fluoxetine protein N-terminal domain-containing protein</fullName>
    </recommendedName>
</protein>
<dbReference type="PANTHER" id="PTHR11161">
    <property type="entry name" value="O-ACYLTRANSFERASE"/>
    <property type="match status" value="1"/>
</dbReference>
<dbReference type="SMART" id="SM00703">
    <property type="entry name" value="NRF"/>
    <property type="match status" value="1"/>
</dbReference>
<dbReference type="Pfam" id="PF20146">
    <property type="entry name" value="NRF"/>
    <property type="match status" value="1"/>
</dbReference>
<feature type="transmembrane region" description="Helical" evidence="2">
    <location>
        <begin position="423"/>
        <end position="443"/>
    </location>
</feature>